<dbReference type="OrthoDB" id="1895190at2"/>
<reference evidence="3 4" key="1">
    <citation type="submission" date="2015-09" db="EMBL/GenBank/DDBJ databases">
        <authorList>
            <consortium name="Pathogen Informatics"/>
        </authorList>
    </citation>
    <scope>NUCLEOTIDE SEQUENCE [LARGE SCALE GENOMIC DNA]</scope>
    <source>
        <strain evidence="3 4">2789STDY5834855</strain>
    </source>
</reference>
<keyword evidence="1" id="KW-0472">Membrane</keyword>
<dbReference type="PANTHER" id="PTHR40038:SF1">
    <property type="entry name" value="MEMBRANE-ASSOCIATED PROTEIN TCAA"/>
    <property type="match status" value="1"/>
</dbReference>
<dbReference type="Pfam" id="PF22820">
    <property type="entry name" value="TcaA_3rd_4th"/>
    <property type="match status" value="1"/>
</dbReference>
<feature type="transmembrane region" description="Helical" evidence="1">
    <location>
        <begin position="43"/>
        <end position="63"/>
    </location>
</feature>
<dbReference type="EMBL" id="CYZV01000017">
    <property type="protein sequence ID" value="CUO23245.1"/>
    <property type="molecule type" value="Genomic_DNA"/>
</dbReference>
<dbReference type="Proteomes" id="UP000095558">
    <property type="component" value="Unassembled WGS sequence"/>
</dbReference>
<gene>
    <name evidence="3" type="ORF">ERS852470_01784</name>
</gene>
<protein>
    <submittedName>
        <fullName evidence="3">Membrane-associated protein</fullName>
    </submittedName>
</protein>
<dbReference type="PANTHER" id="PTHR40038">
    <property type="entry name" value="MEMBRANE-ASSOCIATED PROTEIN TCAA"/>
    <property type="match status" value="1"/>
</dbReference>
<dbReference type="InterPro" id="IPR054530">
    <property type="entry name" value="TcaA_4th"/>
</dbReference>
<evidence type="ECO:0000256" key="1">
    <source>
        <dbReference type="SAM" id="Phobius"/>
    </source>
</evidence>
<evidence type="ECO:0000313" key="3">
    <source>
        <dbReference type="EMBL" id="CUO23245.1"/>
    </source>
</evidence>
<feature type="domain" description="TcaA 4th" evidence="2">
    <location>
        <begin position="219"/>
        <end position="289"/>
    </location>
</feature>
<sequence>MAKGTIMFKNMANKFKVYLECKISDIKNIKELGIIELLNRTKVIIISLISFMMIFGFILFNAINISEEEMLEDLKKSLITENSFKIAKIIRVRDEKISESEFKPLFNYYSGNEDKIKKLINELRKNGEYGNFEIKSKQGLFYKRYYIALDTVEVEFTTNTKDIKVEFEDKKFNLQDVAQFDVIPGIYNVKYTYETQFGDICNDINISILEDKKVELKIDGNYVTLYSNFDDAKVLINNENTGLLAKEIKNFGPIPKEKDIVIKLQREFPWGTIESDEENISNQEYIKLDISMVNDELINIVSKDINGFYESVFEGLNKRNKENIINCTESVRDSVYNYINEKTLLFSNNYEIADMNVEIEKSDFKYEDSVYKASVVTKVNYNIYKKILPFFKTYNESSFILGLEYIDNNFRITEIQKVEIE</sequence>
<organism evidence="3 4">
    <name type="scientific">Clostridium disporicum</name>
    <dbReference type="NCBI Taxonomy" id="84024"/>
    <lineage>
        <taxon>Bacteria</taxon>
        <taxon>Bacillati</taxon>
        <taxon>Bacillota</taxon>
        <taxon>Clostridia</taxon>
        <taxon>Eubacteriales</taxon>
        <taxon>Clostridiaceae</taxon>
        <taxon>Clostridium</taxon>
    </lineage>
</organism>
<evidence type="ECO:0000259" key="2">
    <source>
        <dbReference type="Pfam" id="PF22820"/>
    </source>
</evidence>
<accession>A0A174DGJ7</accession>
<dbReference type="RefSeq" id="WP_055276419.1">
    <property type="nucleotide sequence ID" value="NZ_CYZV01000017.1"/>
</dbReference>
<keyword evidence="1" id="KW-1133">Transmembrane helix</keyword>
<keyword evidence="1" id="KW-0812">Transmembrane</keyword>
<dbReference type="AlphaFoldDB" id="A0A174DGJ7"/>
<name>A0A174DGJ7_9CLOT</name>
<evidence type="ECO:0000313" key="4">
    <source>
        <dbReference type="Proteomes" id="UP000095558"/>
    </source>
</evidence>
<proteinExistence type="predicted"/>